<keyword evidence="5" id="KW-0808">Transferase</keyword>
<evidence type="ECO:0000259" key="11">
    <source>
        <dbReference type="Pfam" id="PF08541"/>
    </source>
</evidence>
<evidence type="ECO:0000313" key="14">
    <source>
        <dbReference type="Proteomes" id="UP001501757"/>
    </source>
</evidence>
<dbReference type="Pfam" id="PF08545">
    <property type="entry name" value="ACP_syn_III"/>
    <property type="match status" value="1"/>
</dbReference>
<keyword evidence="4" id="KW-0444">Lipid biosynthesis</keyword>
<evidence type="ECO:0000256" key="5">
    <source>
        <dbReference type="ARBA" id="ARBA00022679"/>
    </source>
</evidence>
<keyword evidence="10" id="KW-0012">Acyltransferase</keyword>
<evidence type="ECO:0000256" key="10">
    <source>
        <dbReference type="ARBA" id="ARBA00023315"/>
    </source>
</evidence>
<accession>A0ABN0WVG4</accession>
<reference evidence="13 14" key="1">
    <citation type="journal article" date="2019" name="Int. J. Syst. Evol. Microbiol.">
        <title>The Global Catalogue of Microorganisms (GCM) 10K type strain sequencing project: providing services to taxonomists for standard genome sequencing and annotation.</title>
        <authorList>
            <consortium name="The Broad Institute Genomics Platform"/>
            <consortium name="The Broad Institute Genome Sequencing Center for Infectious Disease"/>
            <person name="Wu L."/>
            <person name="Ma J."/>
        </authorList>
    </citation>
    <scope>NUCLEOTIDE SEQUENCE [LARGE SCALE GENOMIC DNA]</scope>
    <source>
        <strain evidence="13 14">JCM 13378</strain>
    </source>
</reference>
<organism evidence="13 14">
    <name type="scientific">Bowmanella denitrificans</name>
    <dbReference type="NCBI Taxonomy" id="366582"/>
    <lineage>
        <taxon>Bacteria</taxon>
        <taxon>Pseudomonadati</taxon>
        <taxon>Pseudomonadota</taxon>
        <taxon>Gammaproteobacteria</taxon>
        <taxon>Alteromonadales</taxon>
        <taxon>Alteromonadaceae</taxon>
        <taxon>Bowmanella</taxon>
    </lineage>
</organism>
<keyword evidence="3" id="KW-0963">Cytoplasm</keyword>
<evidence type="ECO:0000256" key="7">
    <source>
        <dbReference type="ARBA" id="ARBA00023098"/>
    </source>
</evidence>
<dbReference type="InterPro" id="IPR016039">
    <property type="entry name" value="Thiolase-like"/>
</dbReference>
<evidence type="ECO:0000256" key="8">
    <source>
        <dbReference type="ARBA" id="ARBA00023160"/>
    </source>
</evidence>
<dbReference type="RefSeq" id="WP_343842502.1">
    <property type="nucleotide sequence ID" value="NZ_BAAAEI010000006.1"/>
</dbReference>
<dbReference type="NCBIfam" id="NF006829">
    <property type="entry name" value="PRK09352.1"/>
    <property type="match status" value="1"/>
</dbReference>
<dbReference type="PANTHER" id="PTHR34069:SF2">
    <property type="entry name" value="BETA-KETOACYL-[ACYL-CARRIER-PROTEIN] SYNTHASE III"/>
    <property type="match status" value="1"/>
</dbReference>
<keyword evidence="6" id="KW-0276">Fatty acid metabolism</keyword>
<feature type="domain" description="Beta-ketoacyl-[acyl-carrier-protein] synthase III C-terminal" evidence="11">
    <location>
        <begin position="235"/>
        <end position="322"/>
    </location>
</feature>
<dbReference type="SUPFAM" id="SSF53901">
    <property type="entry name" value="Thiolase-like"/>
    <property type="match status" value="1"/>
</dbReference>
<comment type="pathway">
    <text evidence="1">Lipid metabolism.</text>
</comment>
<name>A0ABN0WVG4_9ALTE</name>
<dbReference type="Gene3D" id="3.40.47.10">
    <property type="match status" value="1"/>
</dbReference>
<evidence type="ECO:0000256" key="4">
    <source>
        <dbReference type="ARBA" id="ARBA00022516"/>
    </source>
</evidence>
<protein>
    <submittedName>
        <fullName evidence="13">Ketoacyl-ACP synthase III</fullName>
    </submittedName>
</protein>
<evidence type="ECO:0000313" key="13">
    <source>
        <dbReference type="EMBL" id="GAA0347643.1"/>
    </source>
</evidence>
<dbReference type="NCBIfam" id="TIGR00747">
    <property type="entry name" value="fabH"/>
    <property type="match status" value="1"/>
</dbReference>
<evidence type="ECO:0000256" key="3">
    <source>
        <dbReference type="ARBA" id="ARBA00022490"/>
    </source>
</evidence>
<proteinExistence type="inferred from homology"/>
<comment type="caution">
    <text evidence="13">The sequence shown here is derived from an EMBL/GenBank/DDBJ whole genome shotgun (WGS) entry which is preliminary data.</text>
</comment>
<dbReference type="InterPro" id="IPR013747">
    <property type="entry name" value="ACP_syn_III_C"/>
</dbReference>
<comment type="similarity">
    <text evidence="2">Belongs to the thiolase-like superfamily. FabH family.</text>
</comment>
<evidence type="ECO:0000256" key="2">
    <source>
        <dbReference type="ARBA" id="ARBA00008642"/>
    </source>
</evidence>
<keyword evidence="8" id="KW-0275">Fatty acid biosynthesis</keyword>
<feature type="domain" description="Beta-ketoacyl-[acyl-carrier-protein] synthase III N-terminal" evidence="12">
    <location>
        <begin position="106"/>
        <end position="181"/>
    </location>
</feature>
<evidence type="ECO:0000256" key="9">
    <source>
        <dbReference type="ARBA" id="ARBA00023268"/>
    </source>
</evidence>
<evidence type="ECO:0000259" key="12">
    <source>
        <dbReference type="Pfam" id="PF08545"/>
    </source>
</evidence>
<dbReference type="EMBL" id="BAAAEI010000006">
    <property type="protein sequence ID" value="GAA0347643.1"/>
    <property type="molecule type" value="Genomic_DNA"/>
</dbReference>
<keyword evidence="14" id="KW-1185">Reference proteome</keyword>
<dbReference type="PANTHER" id="PTHR34069">
    <property type="entry name" value="3-OXOACYL-[ACYL-CARRIER-PROTEIN] SYNTHASE 3"/>
    <property type="match status" value="1"/>
</dbReference>
<evidence type="ECO:0000256" key="1">
    <source>
        <dbReference type="ARBA" id="ARBA00005189"/>
    </source>
</evidence>
<dbReference type="InterPro" id="IPR004655">
    <property type="entry name" value="FabH"/>
</dbReference>
<sequence>MYKHVTLLGWGKALPASRLSNDDLSQFLDTNDEWIFARTGIKERRISAFPVSEMAALAASNALACAGLGIHEVDLLILCTTTPDTLVPSAASRTLAKLGGANIACFDLNAACGGFLYAMHLAASLIESGAHRRILLVGAERLSWFQNWSQRSTSILFGDGAGALLLCRDEQAGGAICTHIGGDCRGNEAIKVTDYGAGHNRYLKTSPSLNFLFDGKDVFKQAVSSMLLSARQVMAQACVDETQLDLYIGHQANARILQVVADKLGLDDDKVFSNIRHYGNTSAASIPIAVCEAIQQQRVRAGQRLLLTAFGAGYTFAAAYLKLPERLHAVVSPLSEQIPQMQSGLELIWQAVERDQRHAWSRQPTVQMNKAVSN</sequence>
<keyword evidence="7" id="KW-0443">Lipid metabolism</keyword>
<dbReference type="CDD" id="cd00830">
    <property type="entry name" value="KAS_III"/>
    <property type="match status" value="1"/>
</dbReference>
<gene>
    <name evidence="13" type="ORF">GCM10009092_10020</name>
</gene>
<evidence type="ECO:0000256" key="6">
    <source>
        <dbReference type="ARBA" id="ARBA00022832"/>
    </source>
</evidence>
<dbReference type="InterPro" id="IPR013751">
    <property type="entry name" value="ACP_syn_III_N"/>
</dbReference>
<dbReference type="Proteomes" id="UP001501757">
    <property type="component" value="Unassembled WGS sequence"/>
</dbReference>
<keyword evidence="9" id="KW-0511">Multifunctional enzyme</keyword>
<dbReference type="Pfam" id="PF08541">
    <property type="entry name" value="ACP_syn_III_C"/>
    <property type="match status" value="1"/>
</dbReference>